<comment type="caution">
    <text evidence="1">The sequence shown here is derived from an EMBL/GenBank/DDBJ whole genome shotgun (WGS) entry which is preliminary data.</text>
</comment>
<dbReference type="InterPro" id="IPR021466">
    <property type="entry name" value="Put_rhamnosyl_transferase"/>
</dbReference>
<protein>
    <submittedName>
        <fullName evidence="1">Uncharacterized protein</fullName>
    </submittedName>
</protein>
<organism evidence="1">
    <name type="scientific">marine sediment metagenome</name>
    <dbReference type="NCBI Taxonomy" id="412755"/>
    <lineage>
        <taxon>unclassified sequences</taxon>
        <taxon>metagenomes</taxon>
        <taxon>ecological metagenomes</taxon>
    </lineage>
</organism>
<accession>A0A0F9BN60</accession>
<sequence>MGVRIRGSKTRTRARRSVRVKPRIKSKFQHFLITRFNVRVHFGGGNKGTTPEWLAHRWPLFFKFCVPSIREQTAKGRFTWLVLFNEKTPNAWKRKIKRLSKGVFEPIWTTERFGSRLVRDLVKERLEPDTKYVLTSRLDSDDLVAKDYIARIQSTFNNQTRMFINFKHGIVKVVVGKTVEYRALQHPRSAFLTLIEKATDKLTTVYCGDHGKVTHKKKGTIRHLRGHYGWIQILHGRNGCSAVRGRRMIATELDLMKKVFTVW</sequence>
<dbReference type="EMBL" id="LAZR01051129">
    <property type="protein sequence ID" value="KKK85826.1"/>
    <property type="molecule type" value="Genomic_DNA"/>
</dbReference>
<dbReference type="Pfam" id="PF11316">
    <property type="entry name" value="Rhamno_transf"/>
    <property type="match status" value="1"/>
</dbReference>
<evidence type="ECO:0000313" key="1">
    <source>
        <dbReference type="EMBL" id="KKK85826.1"/>
    </source>
</evidence>
<proteinExistence type="predicted"/>
<dbReference type="AlphaFoldDB" id="A0A0F9BN60"/>
<name>A0A0F9BN60_9ZZZZ</name>
<gene>
    <name evidence="1" type="ORF">LCGC14_2769350</name>
</gene>
<reference evidence="1" key="1">
    <citation type="journal article" date="2015" name="Nature">
        <title>Complex archaea that bridge the gap between prokaryotes and eukaryotes.</title>
        <authorList>
            <person name="Spang A."/>
            <person name="Saw J.H."/>
            <person name="Jorgensen S.L."/>
            <person name="Zaremba-Niedzwiedzka K."/>
            <person name="Martijn J."/>
            <person name="Lind A.E."/>
            <person name="van Eijk R."/>
            <person name="Schleper C."/>
            <person name="Guy L."/>
            <person name="Ettema T.J."/>
        </authorList>
    </citation>
    <scope>NUCLEOTIDE SEQUENCE</scope>
</reference>